<dbReference type="SUPFAM" id="SSF56672">
    <property type="entry name" value="DNA/RNA polymerases"/>
    <property type="match status" value="1"/>
</dbReference>
<reference evidence="1 2" key="1">
    <citation type="journal article" date="2010" name="Science">
        <title>Genomic analysis of organismal complexity in the multicellular green alga Volvox carteri.</title>
        <authorList>
            <person name="Prochnik S.E."/>
            <person name="Umen J."/>
            <person name="Nedelcu A.M."/>
            <person name="Hallmann A."/>
            <person name="Miller S.M."/>
            <person name="Nishii I."/>
            <person name="Ferris P."/>
            <person name="Kuo A."/>
            <person name="Mitros T."/>
            <person name="Fritz-Laylin L.K."/>
            <person name="Hellsten U."/>
            <person name="Chapman J."/>
            <person name="Simakov O."/>
            <person name="Rensing S.A."/>
            <person name="Terry A."/>
            <person name="Pangilinan J."/>
            <person name="Kapitonov V."/>
            <person name="Jurka J."/>
            <person name="Salamov A."/>
            <person name="Shapiro H."/>
            <person name="Schmutz J."/>
            <person name="Grimwood J."/>
            <person name="Lindquist E."/>
            <person name="Lucas S."/>
            <person name="Grigoriev I.V."/>
            <person name="Schmitt R."/>
            <person name="Kirk D."/>
            <person name="Rokhsar D.S."/>
        </authorList>
    </citation>
    <scope>NUCLEOTIDE SEQUENCE [LARGE SCALE GENOMIC DNA]</scope>
    <source>
        <strain evidence="2">f. Nagariensis / Eve</strain>
    </source>
</reference>
<sequence length="420" mass="46909">MFTSQEQARFCARWVREMIEFLGLSCHPTKCQWEPSQSVYHLGITVNTAAGVFEVPKQKLAKLWWLAIGLRITAKKNQRLVQKCELAKFCSFAQSIKLALTPALLFLRNCYDDVKQPVWQCGCSRLVGALLSTRSVSVALQLRGRVPPRSFEAFGFRSFGVRACLAALTSLALLRLGTKRRGGSVFQPLEGTERPSRPGARVLPYLDDFLIMFTSQEQARFCARWVREMIEFLGLSCHPTKCQWEPSQSVYHLGITVNTAAGVFEVPKQKLAKLWWLAIGLRITAKKNQRLVQKCELAKFCSFAQSIKLALTPALLFLRNCYDDVKQPVWQCGCSRLVGALLSTRSVSVALQLRGRVPPRSFEAFGFRSFGVRACLAALTSLALLRLGTKRRGGSVFQPLEGVSSPLAFVSDATTYASLR</sequence>
<dbReference type="InterPro" id="IPR052055">
    <property type="entry name" value="Hepadnavirus_pol/RT"/>
</dbReference>
<dbReference type="PANTHER" id="PTHR33050">
    <property type="entry name" value="REVERSE TRANSCRIPTASE DOMAIN-CONTAINING PROTEIN"/>
    <property type="match status" value="1"/>
</dbReference>
<dbReference type="InParanoid" id="D8UDM6"/>
<keyword evidence="2" id="KW-1185">Reference proteome</keyword>
<evidence type="ECO:0000313" key="2">
    <source>
        <dbReference type="Proteomes" id="UP000001058"/>
    </source>
</evidence>
<dbReference type="InterPro" id="IPR043502">
    <property type="entry name" value="DNA/RNA_pol_sf"/>
</dbReference>
<dbReference type="EMBL" id="GL378385">
    <property type="protein sequence ID" value="EFJ42221.1"/>
    <property type="molecule type" value="Genomic_DNA"/>
</dbReference>
<proteinExistence type="predicted"/>
<dbReference type="Proteomes" id="UP000001058">
    <property type="component" value="Unassembled WGS sequence"/>
</dbReference>
<dbReference type="KEGG" id="vcn:VOLCADRAFT_97788"/>
<dbReference type="Gene3D" id="3.30.70.270">
    <property type="match status" value="1"/>
</dbReference>
<dbReference type="RefSeq" id="XP_002956764.1">
    <property type="nucleotide sequence ID" value="XM_002956718.1"/>
</dbReference>
<dbReference type="InterPro" id="IPR043128">
    <property type="entry name" value="Rev_trsase/Diguanyl_cyclase"/>
</dbReference>
<dbReference type="PANTHER" id="PTHR33050:SF7">
    <property type="entry name" value="RIBONUCLEASE H"/>
    <property type="match status" value="1"/>
</dbReference>
<dbReference type="AlphaFoldDB" id="D8UDM6"/>
<evidence type="ECO:0008006" key="3">
    <source>
        <dbReference type="Google" id="ProtNLM"/>
    </source>
</evidence>
<organism evidence="2">
    <name type="scientific">Volvox carteri f. nagariensis</name>
    <dbReference type="NCBI Taxonomy" id="3068"/>
    <lineage>
        <taxon>Eukaryota</taxon>
        <taxon>Viridiplantae</taxon>
        <taxon>Chlorophyta</taxon>
        <taxon>core chlorophytes</taxon>
        <taxon>Chlorophyceae</taxon>
        <taxon>CS clade</taxon>
        <taxon>Chlamydomonadales</taxon>
        <taxon>Volvocaceae</taxon>
        <taxon>Volvox</taxon>
    </lineage>
</organism>
<name>D8UDM6_VOLCA</name>
<dbReference type="GeneID" id="9622535"/>
<evidence type="ECO:0000313" key="1">
    <source>
        <dbReference type="EMBL" id="EFJ42221.1"/>
    </source>
</evidence>
<protein>
    <recommendedName>
        <fullName evidence="3">Reverse transcriptase domain-containing protein</fullName>
    </recommendedName>
</protein>
<accession>D8UDM6</accession>
<gene>
    <name evidence="1" type="ORF">VOLCADRAFT_97788</name>
</gene>